<protein>
    <recommendedName>
        <fullName evidence="2">PKD domain-containing protein</fullName>
    </recommendedName>
</protein>
<evidence type="ECO:0000313" key="3">
    <source>
        <dbReference type="EMBL" id="OBY66503.1"/>
    </source>
</evidence>
<accession>A0A1B8U3Q8</accession>
<comment type="caution">
    <text evidence="3">The sequence shown here is derived from an EMBL/GenBank/DDBJ whole genome shotgun (WGS) entry which is preliminary data.</text>
</comment>
<sequence>MKKLLPLLFIFFFWSTINAQITLSHNVGNIPIKTDWVNCDEEQSWSRVFNLEDFGISTDEQFVIKSGQTAISNAKLGSGIQMTISIIDENFPNSNILHNNGSYRETPEIGDTPEILTFQFSSPVVIPAGVKKILVTVNQSRVTSTSQTPFLIAGTKDDNDVSWFYGCRKHYTYIKTENLEDPKPNANFFINVTGEKINTINSDENINLTHNIGDNVIKTQMFSCSSSSHFWARKFVLKDFDINDNEELIIDQGQIAFSETGWLSSVQFNIYKIDADFPASFSESDLIGSSQAQTVPAFSKVGLTAKITLVEFETPITVPADVEIILVEVKKGIVYGDGLAFIAGTENDNDDSWYRGCNGDPSGEYNTTDNLAERGIAYWKKDFNYYITVNGKARTIFPFTITNDNNCENKINNFSLTNQAEIKSVVWNFDDPSSGVNNISTSNNISHQFSSPGIYNVTATVIHIDNTSYTIPQEIEIFEMPNINPIVSLKQCDNSDIDGFSFFNLNEVKEKIIANPDDYSISFHEDNVDAKNGSSEITNITNYKNEQVSIDKIWARVENTNGCFEVSEVNLFVSTTEIPAILLKEYYQCDDGTNTTDGIATFDFSDITNDIINIFPLNQQLEITYYRNEEDALAEENAIADITNYQNIGYPNQQNIYIRVDSKVDNDCLGLGEHISLNVEKMPVANPVIVNPECDNDRDGVYSFDTSAIQSTIIGTQTNVIVTYFDENNVELSSPLPNPFITASKNITAKIEAINSNDLDGKCSDTTVIEFIVNAVPIANTIAAQEECDTDFDGLVGFNTTTIESEIIGSQTNLIVRYFDENNVELSSPLPNPFYSASQTVKVRLENPIYDVCFEETTVDFIVREKPTVNLISEDIICMTNNSNLEIKVDNPNANFSYTWRDENGIIIGNSATANIQKGGVYKVIATSHYGCNSEEEQITISESSISSITINDIEVQDDSDNNFIKINTDNLGLGDYEFRLLDTNGTILFDYQNEPYFENLEGGVYNLEVNDKNNCGSIPFEIALISFPNFFTPNGDGNNDFWQIKGIDKSYYKSGNISIFNRYGKQITTFTIDDVGWDGTYNGKQMIANDYWFQAILIDQKDNVKNRKGNFSLLRQ</sequence>
<dbReference type="KEGG" id="pob:LPB03_09085"/>
<name>A0A1B8U3Q8_9FLAO</name>
<dbReference type="OrthoDB" id="9765926at2"/>
<dbReference type="PROSITE" id="PS50093">
    <property type="entry name" value="PKD"/>
    <property type="match status" value="1"/>
</dbReference>
<dbReference type="InterPro" id="IPR000601">
    <property type="entry name" value="PKD_dom"/>
</dbReference>
<dbReference type="CDD" id="cd00146">
    <property type="entry name" value="PKD"/>
    <property type="match status" value="1"/>
</dbReference>
<keyword evidence="4" id="KW-1185">Reference proteome</keyword>
<dbReference type="InterPro" id="IPR026341">
    <property type="entry name" value="T9SS_type_B"/>
</dbReference>
<dbReference type="InterPro" id="IPR035986">
    <property type="entry name" value="PKD_dom_sf"/>
</dbReference>
<gene>
    <name evidence="3" type="ORF">LPB3_00450</name>
</gene>
<feature type="domain" description="PKD" evidence="2">
    <location>
        <begin position="427"/>
        <end position="461"/>
    </location>
</feature>
<keyword evidence="1" id="KW-0732">Signal</keyword>
<feature type="chain" id="PRO_5008615947" description="PKD domain-containing protein" evidence="1">
    <location>
        <begin position="20"/>
        <end position="1117"/>
    </location>
</feature>
<dbReference type="STRING" id="1774273.LPB03_09085"/>
<dbReference type="InterPro" id="IPR013783">
    <property type="entry name" value="Ig-like_fold"/>
</dbReference>
<evidence type="ECO:0000256" key="1">
    <source>
        <dbReference type="SAM" id="SignalP"/>
    </source>
</evidence>
<evidence type="ECO:0000259" key="2">
    <source>
        <dbReference type="PROSITE" id="PS50093"/>
    </source>
</evidence>
<dbReference type="AlphaFoldDB" id="A0A1B8U3Q8"/>
<feature type="signal peptide" evidence="1">
    <location>
        <begin position="1"/>
        <end position="19"/>
    </location>
</feature>
<proteinExistence type="predicted"/>
<evidence type="ECO:0000313" key="4">
    <source>
        <dbReference type="Proteomes" id="UP000092584"/>
    </source>
</evidence>
<dbReference type="Proteomes" id="UP000092584">
    <property type="component" value="Unassembled WGS sequence"/>
</dbReference>
<dbReference type="RefSeq" id="WP_065317625.1">
    <property type="nucleotide sequence ID" value="NZ_CP017477.1"/>
</dbReference>
<organism evidence="3 4">
    <name type="scientific">Polaribacter vadi</name>
    <dbReference type="NCBI Taxonomy" id="1774273"/>
    <lineage>
        <taxon>Bacteria</taxon>
        <taxon>Pseudomonadati</taxon>
        <taxon>Bacteroidota</taxon>
        <taxon>Flavobacteriia</taxon>
        <taxon>Flavobacteriales</taxon>
        <taxon>Flavobacteriaceae</taxon>
    </lineage>
</organism>
<reference evidence="4" key="1">
    <citation type="submission" date="2016-02" db="EMBL/GenBank/DDBJ databases">
        <authorList>
            <person name="Shin S.-K."/>
            <person name="Yi H."/>
            <person name="Kim E."/>
        </authorList>
    </citation>
    <scope>NUCLEOTIDE SEQUENCE [LARGE SCALE GENOMIC DNA]</scope>
    <source>
        <strain evidence="4">LPB0003</strain>
    </source>
</reference>
<dbReference type="Pfam" id="PF13585">
    <property type="entry name" value="CHU_C"/>
    <property type="match status" value="1"/>
</dbReference>
<dbReference type="EMBL" id="LSFM01000001">
    <property type="protein sequence ID" value="OBY66503.1"/>
    <property type="molecule type" value="Genomic_DNA"/>
</dbReference>
<dbReference type="Gene3D" id="2.60.40.10">
    <property type="entry name" value="Immunoglobulins"/>
    <property type="match status" value="1"/>
</dbReference>
<dbReference type="SUPFAM" id="SSF49299">
    <property type="entry name" value="PKD domain"/>
    <property type="match status" value="1"/>
</dbReference>
<dbReference type="NCBIfam" id="TIGR04131">
    <property type="entry name" value="Bac_Flav_CTERM"/>
    <property type="match status" value="1"/>
</dbReference>